<reference evidence="1" key="1">
    <citation type="journal article" date="2015" name="PeerJ">
        <title>First genomic representation of candidate bacterial phylum KSB3 points to enhanced environmental sensing as a trigger of wastewater bulking.</title>
        <authorList>
            <person name="Sekiguchi Y."/>
            <person name="Ohashi A."/>
            <person name="Parks D.H."/>
            <person name="Yamauchi T."/>
            <person name="Tyson G.W."/>
            <person name="Hugenholtz P."/>
        </authorList>
    </citation>
    <scope>NUCLEOTIDE SEQUENCE [LARGE SCALE GENOMIC DNA]</scope>
</reference>
<keyword evidence="2" id="KW-1185">Reference proteome</keyword>
<evidence type="ECO:0000313" key="2">
    <source>
        <dbReference type="Proteomes" id="UP000030700"/>
    </source>
</evidence>
<dbReference type="EMBL" id="DF820462">
    <property type="protein sequence ID" value="GAK54629.1"/>
    <property type="molecule type" value="Genomic_DNA"/>
</dbReference>
<dbReference type="AlphaFoldDB" id="A0A081BT98"/>
<protein>
    <submittedName>
        <fullName evidence="1">Pathogenesis-related transcriptional factor and ERF protein</fullName>
    </submittedName>
</protein>
<organism evidence="1">
    <name type="scientific">Candidatus Moduliflexus flocculans</name>
    <dbReference type="NCBI Taxonomy" id="1499966"/>
    <lineage>
        <taxon>Bacteria</taxon>
        <taxon>Candidatus Moduliflexota</taxon>
        <taxon>Candidatus Moduliflexia</taxon>
        <taxon>Candidatus Moduliflexales</taxon>
        <taxon>Candidatus Moduliflexaceae</taxon>
    </lineage>
</organism>
<name>A0A081BT98_9BACT</name>
<accession>A0A081BT98</accession>
<evidence type="ECO:0000313" key="1">
    <source>
        <dbReference type="EMBL" id="GAK54629.1"/>
    </source>
</evidence>
<dbReference type="Proteomes" id="UP000030700">
    <property type="component" value="Unassembled WGS sequence"/>
</dbReference>
<gene>
    <name evidence="1" type="ORF">U14_05916</name>
</gene>
<dbReference type="HOGENOM" id="CLU_1736947_0_0_0"/>
<sequence length="150" mass="17655">MAGESVKVMKNITRVKDRKKRVDGFYVRIQWKKEQYSKLFSIAEYGDEETALSRAQEWRDDIEESIGKPRTERQVLGITPPTNTGLKGIRRTKVRHYKNGKQVGIYHDWLIITMLDKNGHQRRTGVSIDKHGEEKALEIARQIYHQRSFR</sequence>
<proteinExistence type="predicted"/>
<dbReference type="STRING" id="1499966.U14_05916"/>